<dbReference type="Proteomes" id="UP000266188">
    <property type="component" value="Unassembled WGS sequence"/>
</dbReference>
<evidence type="ECO:0000313" key="15">
    <source>
        <dbReference type="Proteomes" id="UP000266188"/>
    </source>
</evidence>
<sequence>MLGAIRTRLAGPDVNGSGDGAKNAILEGNLPASWYTEPLFYEFERRAIFSKHWLLTTHRLRLPEIGSYLRFEIAGFDFFLIKNKEGEVQAFHNVCRHRAYPIIDKDTPDEGKKSILTCGYHGWSYSINGDLAKAPKFDEVEGFDRKDYSLFKIHTYVDKIGFVWVNFDASDTPIPWEKMNGGTDEQPRLKDFALDNYVYHRTWTTNGKYNWKVVGENYNECYHCKASHPGITKITNLDRYTVDPHSGRFEHFPPNRDDIKPEDFEYFGNGAFTYNFPNTSVNLSTPYFFIMRVIPTSPTTVTTEYQVFRNPSSPDDVFQRAADFFEGIELEDYDLCNGVQKNLNSGVYVHGPLHVKRESGVLYFKRLVQETLKEHMAEEAQVGGEIWPARRNQQLHSAVSEEEQFCAKVCACGRKNGCS</sequence>
<gene>
    <name evidence="14" type="ORF">PHISCL_00403</name>
</gene>
<dbReference type="InterPro" id="IPR015879">
    <property type="entry name" value="Ring_hydroxy_dOase_asu_C_dom"/>
</dbReference>
<keyword evidence="11" id="KW-0411">Iron-sulfur</keyword>
<evidence type="ECO:0000256" key="9">
    <source>
        <dbReference type="ARBA" id="ARBA00023002"/>
    </source>
</evidence>
<evidence type="ECO:0000256" key="7">
    <source>
        <dbReference type="ARBA" id="ARBA00022714"/>
    </source>
</evidence>
<name>A0A3A2ZVW6_9EURO</name>
<evidence type="ECO:0000313" key="14">
    <source>
        <dbReference type="EMBL" id="RJE27272.1"/>
    </source>
</evidence>
<dbReference type="AlphaFoldDB" id="A0A3A2ZVW6"/>
<keyword evidence="15" id="KW-1185">Reference proteome</keyword>
<dbReference type="Gene3D" id="2.102.10.10">
    <property type="entry name" value="Rieske [2Fe-2S] iron-sulphur domain"/>
    <property type="match status" value="1"/>
</dbReference>
<dbReference type="GO" id="GO:0019285">
    <property type="term" value="P:glycine betaine biosynthetic process from choline"/>
    <property type="evidence" value="ECO:0007669"/>
    <property type="project" value="UniProtKB-UniPathway"/>
</dbReference>
<dbReference type="STRING" id="2070753.A0A3A2ZVW6"/>
<keyword evidence="7" id="KW-0001">2Fe-2S</keyword>
<dbReference type="OrthoDB" id="426882at2759"/>
<comment type="cofactor">
    <cofactor evidence="1">
        <name>Fe cation</name>
        <dbReference type="ChEBI" id="CHEBI:24875"/>
    </cofactor>
</comment>
<dbReference type="UniPathway" id="UPA00529">
    <property type="reaction ID" value="UER00430"/>
</dbReference>
<dbReference type="EMBL" id="MVGC01000006">
    <property type="protein sequence ID" value="RJE27272.1"/>
    <property type="molecule type" value="Genomic_DNA"/>
</dbReference>
<dbReference type="PROSITE" id="PS51296">
    <property type="entry name" value="RIESKE"/>
    <property type="match status" value="1"/>
</dbReference>
<comment type="catalytic activity">
    <reaction evidence="12">
        <text>choline + 2 reduced [2Fe-2S]-[ferredoxin] + O2 + 2 H(+) = betaine aldehyde hydrate + 2 oxidized [2Fe-2S]-[ferredoxin] + H2O</text>
        <dbReference type="Rhea" id="RHEA:17769"/>
        <dbReference type="Rhea" id="RHEA-COMP:10000"/>
        <dbReference type="Rhea" id="RHEA-COMP:10001"/>
        <dbReference type="ChEBI" id="CHEBI:15354"/>
        <dbReference type="ChEBI" id="CHEBI:15377"/>
        <dbReference type="ChEBI" id="CHEBI:15378"/>
        <dbReference type="ChEBI" id="CHEBI:15379"/>
        <dbReference type="ChEBI" id="CHEBI:15870"/>
        <dbReference type="ChEBI" id="CHEBI:33737"/>
        <dbReference type="ChEBI" id="CHEBI:33738"/>
        <dbReference type="EC" id="1.14.15.7"/>
    </reaction>
</comment>
<reference evidence="15" key="1">
    <citation type="submission" date="2017-02" db="EMBL/GenBank/DDBJ databases">
        <authorList>
            <person name="Tafer H."/>
            <person name="Lopandic K."/>
        </authorList>
    </citation>
    <scope>NUCLEOTIDE SEQUENCE [LARGE SCALE GENOMIC DNA]</scope>
    <source>
        <strain evidence="15">CBS 366.77</strain>
    </source>
</reference>
<dbReference type="SUPFAM" id="SSF50022">
    <property type="entry name" value="ISP domain"/>
    <property type="match status" value="1"/>
</dbReference>
<dbReference type="PANTHER" id="PTHR43756:SF5">
    <property type="entry name" value="CHOLINE MONOOXYGENASE, CHLOROPLASTIC"/>
    <property type="match status" value="1"/>
</dbReference>
<dbReference type="PANTHER" id="PTHR43756">
    <property type="entry name" value="CHOLINE MONOOXYGENASE, CHLOROPLASTIC"/>
    <property type="match status" value="1"/>
</dbReference>
<comment type="pathway">
    <text evidence="3">Amine and polyamine biosynthesis; betaine biosynthesis via choline pathway; betaine aldehyde from choline (monooxygenase route): step 1/1.</text>
</comment>
<proteinExistence type="inferred from homology"/>
<dbReference type="InterPro" id="IPR017941">
    <property type="entry name" value="Rieske_2Fe-2S"/>
</dbReference>
<dbReference type="GO" id="GO:0051537">
    <property type="term" value="F:2 iron, 2 sulfur cluster binding"/>
    <property type="evidence" value="ECO:0007669"/>
    <property type="project" value="UniProtKB-KW"/>
</dbReference>
<dbReference type="CDD" id="cd03469">
    <property type="entry name" value="Rieske_RO_Alpha_N"/>
    <property type="match status" value="1"/>
</dbReference>
<dbReference type="Gene3D" id="3.90.380.10">
    <property type="entry name" value="Naphthalene 1,2-dioxygenase Alpha Subunit, Chain A, domain 1"/>
    <property type="match status" value="2"/>
</dbReference>
<dbReference type="GO" id="GO:0005506">
    <property type="term" value="F:iron ion binding"/>
    <property type="evidence" value="ECO:0007669"/>
    <property type="project" value="InterPro"/>
</dbReference>
<dbReference type="Pfam" id="PF00355">
    <property type="entry name" value="Rieske"/>
    <property type="match status" value="1"/>
</dbReference>
<comment type="caution">
    <text evidence="14">The sequence shown here is derived from an EMBL/GenBank/DDBJ whole genome shotgun (WGS) entry which is preliminary data.</text>
</comment>
<dbReference type="PRINTS" id="PR00090">
    <property type="entry name" value="RNGDIOXGNASE"/>
</dbReference>
<feature type="domain" description="Rieske" evidence="13">
    <location>
        <begin position="57"/>
        <end position="154"/>
    </location>
</feature>
<keyword evidence="9" id="KW-0560">Oxidoreductase</keyword>
<dbReference type="InterPro" id="IPR036922">
    <property type="entry name" value="Rieske_2Fe-2S_sf"/>
</dbReference>
<comment type="similarity">
    <text evidence="4">Belongs to the choline monooxygenase family.</text>
</comment>
<dbReference type="InterPro" id="IPR001663">
    <property type="entry name" value="Rng_hydr_dOase-A"/>
</dbReference>
<evidence type="ECO:0000256" key="3">
    <source>
        <dbReference type="ARBA" id="ARBA00004866"/>
    </source>
</evidence>
<dbReference type="EC" id="1.14.15.7" evidence="5"/>
<evidence type="ECO:0000256" key="4">
    <source>
        <dbReference type="ARBA" id="ARBA00010848"/>
    </source>
</evidence>
<dbReference type="SUPFAM" id="SSF55961">
    <property type="entry name" value="Bet v1-like"/>
    <property type="match status" value="1"/>
</dbReference>
<protein>
    <recommendedName>
        <fullName evidence="6">Choline monooxygenase, chloroplastic</fullName>
        <ecNumber evidence="5">1.14.15.7</ecNumber>
    </recommendedName>
</protein>
<evidence type="ECO:0000256" key="2">
    <source>
        <dbReference type="ARBA" id="ARBA00002149"/>
    </source>
</evidence>
<evidence type="ECO:0000256" key="8">
    <source>
        <dbReference type="ARBA" id="ARBA00022723"/>
    </source>
</evidence>
<evidence type="ECO:0000256" key="1">
    <source>
        <dbReference type="ARBA" id="ARBA00001962"/>
    </source>
</evidence>
<accession>A0A3A2ZVW6</accession>
<organism evidence="14 15">
    <name type="scientific">Aspergillus sclerotialis</name>
    <dbReference type="NCBI Taxonomy" id="2070753"/>
    <lineage>
        <taxon>Eukaryota</taxon>
        <taxon>Fungi</taxon>
        <taxon>Dikarya</taxon>
        <taxon>Ascomycota</taxon>
        <taxon>Pezizomycotina</taxon>
        <taxon>Eurotiomycetes</taxon>
        <taxon>Eurotiomycetidae</taxon>
        <taxon>Eurotiales</taxon>
        <taxon>Aspergillaceae</taxon>
        <taxon>Aspergillus</taxon>
        <taxon>Aspergillus subgen. Polypaecilum</taxon>
    </lineage>
</organism>
<evidence type="ECO:0000256" key="12">
    <source>
        <dbReference type="ARBA" id="ARBA00049097"/>
    </source>
</evidence>
<evidence type="ECO:0000256" key="11">
    <source>
        <dbReference type="ARBA" id="ARBA00023014"/>
    </source>
</evidence>
<dbReference type="Pfam" id="PF00848">
    <property type="entry name" value="Ring_hydroxyl_A"/>
    <property type="match status" value="1"/>
</dbReference>
<dbReference type="GO" id="GO:0019133">
    <property type="term" value="F:choline monooxygenase activity"/>
    <property type="evidence" value="ECO:0007669"/>
    <property type="project" value="UniProtKB-EC"/>
</dbReference>
<comment type="function">
    <text evidence="2">Catalyzes the first step of the osmoprotectant glycine betaine synthesis.</text>
</comment>
<evidence type="ECO:0000256" key="5">
    <source>
        <dbReference type="ARBA" id="ARBA00012763"/>
    </source>
</evidence>
<keyword evidence="10" id="KW-0408">Iron</keyword>
<evidence type="ECO:0000256" key="10">
    <source>
        <dbReference type="ARBA" id="ARBA00023004"/>
    </source>
</evidence>
<keyword evidence="8" id="KW-0479">Metal-binding</keyword>
<dbReference type="CDD" id="cd00680">
    <property type="entry name" value="RHO_alpha_C"/>
    <property type="match status" value="1"/>
</dbReference>
<evidence type="ECO:0000256" key="6">
    <source>
        <dbReference type="ARBA" id="ARBA00014931"/>
    </source>
</evidence>
<evidence type="ECO:0000259" key="13">
    <source>
        <dbReference type="PROSITE" id="PS51296"/>
    </source>
</evidence>